<feature type="domain" description="Copper resistance protein ScsC N-terminal" evidence="3">
    <location>
        <begin position="35"/>
        <end position="68"/>
    </location>
</feature>
<dbReference type="InterPro" id="IPR051470">
    <property type="entry name" value="Thiol:disulfide_interchange"/>
</dbReference>
<dbReference type="GO" id="GO:0016853">
    <property type="term" value="F:isomerase activity"/>
    <property type="evidence" value="ECO:0007669"/>
    <property type="project" value="UniProtKB-KW"/>
</dbReference>
<evidence type="ECO:0000259" key="2">
    <source>
        <dbReference type="Pfam" id="PF01323"/>
    </source>
</evidence>
<proteinExistence type="predicted"/>
<dbReference type="CDD" id="cd03023">
    <property type="entry name" value="DsbA_Com1_like"/>
    <property type="match status" value="1"/>
</dbReference>
<name>A0A090MP26_AFIFE</name>
<protein>
    <submittedName>
        <fullName evidence="4">Protein-disulfide isomerase</fullName>
    </submittedName>
</protein>
<dbReference type="EMBL" id="CCAZ020000001">
    <property type="protein sequence ID" value="CEG09136.1"/>
    <property type="molecule type" value="Genomic_DNA"/>
</dbReference>
<reference evidence="4 5" key="1">
    <citation type="journal article" date="2014" name="Genome Announc.">
        <title>Genome Sequence of Afipia felis Strain 76713, Isolated in Hospital Water Using an Amoeba Co-Culture Procedure.</title>
        <authorList>
            <person name="Benamar S."/>
            <person name="La Scola B."/>
            <person name="Croce O."/>
        </authorList>
    </citation>
    <scope>NUCLEOTIDE SEQUENCE [LARGE SCALE GENOMIC DNA]</scope>
    <source>
        <strain evidence="4 5">76713</strain>
    </source>
</reference>
<organism evidence="4 5">
    <name type="scientific">Afipia felis</name>
    <name type="common">Cat scratch disease bacillus</name>
    <dbReference type="NCBI Taxonomy" id="1035"/>
    <lineage>
        <taxon>Bacteria</taxon>
        <taxon>Pseudomonadati</taxon>
        <taxon>Pseudomonadota</taxon>
        <taxon>Alphaproteobacteria</taxon>
        <taxon>Hyphomicrobiales</taxon>
        <taxon>Nitrobacteraceae</taxon>
        <taxon>Afipia</taxon>
    </lineage>
</organism>
<dbReference type="PANTHER" id="PTHR35272">
    <property type="entry name" value="THIOL:DISULFIDE INTERCHANGE PROTEIN DSBC-RELATED"/>
    <property type="match status" value="1"/>
</dbReference>
<dbReference type="PANTHER" id="PTHR35272:SF3">
    <property type="entry name" value="THIOL:DISULFIDE INTERCHANGE PROTEIN DSBC"/>
    <property type="match status" value="1"/>
</dbReference>
<dbReference type="SUPFAM" id="SSF52833">
    <property type="entry name" value="Thioredoxin-like"/>
    <property type="match status" value="1"/>
</dbReference>
<evidence type="ECO:0000256" key="1">
    <source>
        <dbReference type="SAM" id="SignalP"/>
    </source>
</evidence>
<dbReference type="Gene3D" id="3.40.30.10">
    <property type="entry name" value="Glutaredoxin"/>
    <property type="match status" value="1"/>
</dbReference>
<comment type="caution">
    <text evidence="4">The sequence shown here is derived from an EMBL/GenBank/DDBJ whole genome shotgun (WGS) entry which is preliminary data.</text>
</comment>
<dbReference type="InterPro" id="IPR041205">
    <property type="entry name" value="ScsC_N"/>
</dbReference>
<feature type="domain" description="DSBA-like thioredoxin" evidence="2">
    <location>
        <begin position="103"/>
        <end position="246"/>
    </location>
</feature>
<evidence type="ECO:0000313" key="5">
    <source>
        <dbReference type="Proteomes" id="UP000035762"/>
    </source>
</evidence>
<keyword evidence="5" id="KW-1185">Reference proteome</keyword>
<dbReference type="InterPro" id="IPR001853">
    <property type="entry name" value="DSBA-like_thioredoxin_dom"/>
</dbReference>
<dbReference type="RefSeq" id="WP_009340106.1">
    <property type="nucleotide sequence ID" value="NZ_CCAZ020000001.1"/>
</dbReference>
<evidence type="ECO:0000313" key="4">
    <source>
        <dbReference type="EMBL" id="CEG09136.1"/>
    </source>
</evidence>
<keyword evidence="4" id="KW-0413">Isomerase</keyword>
<dbReference type="OrthoDB" id="9780147at2"/>
<dbReference type="GO" id="GO:0016491">
    <property type="term" value="F:oxidoreductase activity"/>
    <property type="evidence" value="ECO:0007669"/>
    <property type="project" value="InterPro"/>
</dbReference>
<keyword evidence="1" id="KW-0732">Signal</keyword>
<dbReference type="STRING" id="1035.BN961_02557"/>
<feature type="chain" id="PRO_5001860679" evidence="1">
    <location>
        <begin position="25"/>
        <end position="252"/>
    </location>
</feature>
<feature type="signal peptide" evidence="1">
    <location>
        <begin position="1"/>
        <end position="24"/>
    </location>
</feature>
<dbReference type="AlphaFoldDB" id="A0A090MP26"/>
<dbReference type="Pfam" id="PF01323">
    <property type="entry name" value="DSBA"/>
    <property type="match status" value="1"/>
</dbReference>
<accession>A0A090MP26</accession>
<evidence type="ECO:0000259" key="3">
    <source>
        <dbReference type="Pfam" id="PF18312"/>
    </source>
</evidence>
<dbReference type="Pfam" id="PF18312">
    <property type="entry name" value="ScsC_N"/>
    <property type="match status" value="1"/>
</dbReference>
<gene>
    <name evidence="4" type="ORF">BN961_02557</name>
</gene>
<dbReference type="Proteomes" id="UP000035762">
    <property type="component" value="Unassembled WGS sequence"/>
</dbReference>
<dbReference type="InterPro" id="IPR036249">
    <property type="entry name" value="Thioredoxin-like_sf"/>
</dbReference>
<sequence length="252" mass="27731">MRIYLAQKAMLIVVTLAIASTARAQTASTSFSATQRHDIELIVRDYLIENPEVLREASIELERRTQEAQRNSQTQAIAKYHDQLVSSRGSIVLGNPNGTVNMVAFFDYNCPFCRASVDDIQTLIEANPDLRVVLKEFPILGQESTEASHVALAASRQFQNADLQAHYYRALMKVKGTMNGELALLIGEKFGLNETQARKDLHDKQIDAILSENMSIAEALGVNGTPSFVIGNNLIVGAVGAVQIQQIIDTSR</sequence>